<feature type="compositionally biased region" description="Basic and acidic residues" evidence="2">
    <location>
        <begin position="290"/>
        <end position="312"/>
    </location>
</feature>
<evidence type="ECO:0000256" key="2">
    <source>
        <dbReference type="SAM" id="MobiDB-lite"/>
    </source>
</evidence>
<dbReference type="EMBL" id="HE681722">
    <property type="protein sequence ID" value="CCG23409.1"/>
    <property type="molecule type" value="Genomic_DNA"/>
</dbReference>
<sequence length="374" mass="43263">MRSTYAKKLNTSTMSSVESTERIELLSSSLERNLETFRSAHDLLNLSKDLLQNDNIPDQANIRLTKRNYIVDSFKLDKSHKEYKNWESETRLRFIKNDIVNYNQVVAKIAKANQKLNESSNTYETLAKTIQIPDFTVSIETLEKYGDEKLLELGKSYGIANLQLVQLFSLNADDETKLFPEFSIIQDLINIEFRLRVERRVHLEILMLMKNKMQSQNRTWTVKDNQLKEFLDIKVKQMIETVEQTNAEDNKEREDEEDNDDDDDDDDDEDEEGEVVREVDTDDGSDNDERETRNIEDVAKREHDGEGDKLDYEENIEEGSNAREGPDVGSHRELDAHMHETEANSRNSAPDDNSQSTKPSAESESGDDEMLIDH</sequence>
<feature type="region of interest" description="Disordered" evidence="2">
    <location>
        <begin position="243"/>
        <end position="374"/>
    </location>
</feature>
<feature type="compositionally biased region" description="Polar residues" evidence="2">
    <location>
        <begin position="344"/>
        <end position="363"/>
    </location>
</feature>
<protein>
    <submittedName>
        <fullName evidence="3">Uncharacterized protein</fullName>
    </submittedName>
</protein>
<feature type="compositionally biased region" description="Acidic residues" evidence="2">
    <location>
        <begin position="280"/>
        <end position="289"/>
    </location>
</feature>
<dbReference type="Proteomes" id="UP000005018">
    <property type="component" value="Chromosome 4"/>
</dbReference>
<gene>
    <name evidence="3" type="ORF">CORT_0D05710</name>
</gene>
<accession>H8X5F3</accession>
<dbReference type="HOGENOM" id="CLU_060786_0_0_1"/>
<name>H8X5F3_CANO9</name>
<evidence type="ECO:0000313" key="4">
    <source>
        <dbReference type="Proteomes" id="UP000005018"/>
    </source>
</evidence>
<dbReference type="OrthoDB" id="4094291at2759"/>
<feature type="compositionally biased region" description="Acidic residues" evidence="2">
    <location>
        <begin position="254"/>
        <end position="273"/>
    </location>
</feature>
<evidence type="ECO:0000313" key="3">
    <source>
        <dbReference type="EMBL" id="CCG23409.1"/>
    </source>
</evidence>
<keyword evidence="1" id="KW-0175">Coiled coil</keyword>
<dbReference type="eggNOG" id="ENOG502T49U">
    <property type="taxonomic scope" value="Eukaryota"/>
</dbReference>
<feature type="compositionally biased region" description="Acidic residues" evidence="2">
    <location>
        <begin position="364"/>
        <end position="374"/>
    </location>
</feature>
<feature type="compositionally biased region" description="Basic and acidic residues" evidence="2">
    <location>
        <begin position="320"/>
        <end position="343"/>
    </location>
</feature>
<dbReference type="AlphaFoldDB" id="H8X5F3"/>
<dbReference type="RefSeq" id="XP_003869544.1">
    <property type="nucleotide sequence ID" value="XM_003869495.1"/>
</dbReference>
<keyword evidence="4" id="KW-1185">Reference proteome</keyword>
<proteinExistence type="predicted"/>
<reference evidence="3 4" key="1">
    <citation type="journal article" date="2012" name="PLoS ONE">
        <title>Sequence and analysis of the genome of the pathogenic yeast Candida orthopsilosis.</title>
        <authorList>
            <person name="Riccombeni A."/>
            <person name="Vidanes G."/>
            <person name="Proux-Wera E."/>
            <person name="Wolfe K.H."/>
            <person name="Butler G."/>
        </authorList>
    </citation>
    <scope>NUCLEOTIDE SEQUENCE [LARGE SCALE GENOMIC DNA]</scope>
    <source>
        <strain evidence="3 4">Co 90-125</strain>
    </source>
</reference>
<evidence type="ECO:0000256" key="1">
    <source>
        <dbReference type="SAM" id="Coils"/>
    </source>
</evidence>
<dbReference type="KEGG" id="cot:CORT_0D05710"/>
<organism evidence="3 4">
    <name type="scientific">Candida orthopsilosis (strain 90-125)</name>
    <name type="common">Yeast</name>
    <dbReference type="NCBI Taxonomy" id="1136231"/>
    <lineage>
        <taxon>Eukaryota</taxon>
        <taxon>Fungi</taxon>
        <taxon>Dikarya</taxon>
        <taxon>Ascomycota</taxon>
        <taxon>Saccharomycotina</taxon>
        <taxon>Pichiomycetes</taxon>
        <taxon>Debaryomycetaceae</taxon>
        <taxon>Candida/Lodderomyces clade</taxon>
        <taxon>Candida</taxon>
    </lineage>
</organism>
<feature type="coiled-coil region" evidence="1">
    <location>
        <begin position="102"/>
        <end position="129"/>
    </location>
</feature>
<dbReference type="GeneID" id="14540335"/>